<keyword evidence="2" id="KW-1185">Reference proteome</keyword>
<dbReference type="EMBL" id="FNCC01000024">
    <property type="protein sequence ID" value="SDH48658.1"/>
    <property type="molecule type" value="Genomic_DNA"/>
</dbReference>
<organism evidence="1 2">
    <name type="scientific">Lentzea fradiae</name>
    <dbReference type="NCBI Taxonomy" id="200378"/>
    <lineage>
        <taxon>Bacteria</taxon>
        <taxon>Bacillati</taxon>
        <taxon>Actinomycetota</taxon>
        <taxon>Actinomycetes</taxon>
        <taxon>Pseudonocardiales</taxon>
        <taxon>Pseudonocardiaceae</taxon>
        <taxon>Lentzea</taxon>
    </lineage>
</organism>
<gene>
    <name evidence="1" type="ORF">SAMN05216553_12434</name>
</gene>
<dbReference type="Pfam" id="PF13344">
    <property type="entry name" value="Hydrolase_6"/>
    <property type="match status" value="1"/>
</dbReference>
<dbReference type="InterPro" id="IPR006357">
    <property type="entry name" value="HAD-SF_hydro_IIA"/>
</dbReference>
<dbReference type="OrthoDB" id="9810449at2"/>
<evidence type="ECO:0000313" key="1">
    <source>
        <dbReference type="EMBL" id="SDH48658.1"/>
    </source>
</evidence>
<dbReference type="SUPFAM" id="SSF56784">
    <property type="entry name" value="HAD-like"/>
    <property type="match status" value="1"/>
</dbReference>
<dbReference type="Pfam" id="PF13242">
    <property type="entry name" value="Hydrolase_like"/>
    <property type="match status" value="1"/>
</dbReference>
<dbReference type="InterPro" id="IPR036412">
    <property type="entry name" value="HAD-like_sf"/>
</dbReference>
<dbReference type="RefSeq" id="WP_090059761.1">
    <property type="nucleotide sequence ID" value="NZ_FNCC01000024.1"/>
</dbReference>
<name>A0A1G8CT81_9PSEU</name>
<protein>
    <submittedName>
        <fullName evidence="1">4-nitrophenyl phosphatase/NagD protein</fullName>
    </submittedName>
</protein>
<dbReference type="InterPro" id="IPR023214">
    <property type="entry name" value="HAD_sf"/>
</dbReference>
<sequence length="261" mass="26428">MTRPTFLFDLDGTLLADHTALPGAVATVTALTERGHRVLYATNDAVLTVEQQVARLEAAGFPVTPDAVATSASTAAHVLADLAGGGAALRVLRLGAPAVEVEARSVDGVVFVDSAPADVVVAGLDTTLTYSALAGAVDALHRGARFLATNSDPHFTTAEGRRMPGAGAVVAALETASGATAEIVGKPGALMFRLLLERHGVGETDVVVVGDADADVHAARALGVVAVRLPSAFGTVAGDVNLTRIDELSHWETPVAAGGTT</sequence>
<dbReference type="PANTHER" id="PTHR19288:SF95">
    <property type="entry name" value="D-GLYCEROL 3-PHOSPHATE PHOSPHATASE"/>
    <property type="match status" value="1"/>
</dbReference>
<evidence type="ECO:0000313" key="2">
    <source>
        <dbReference type="Proteomes" id="UP000199623"/>
    </source>
</evidence>
<accession>A0A1G8CT81</accession>
<dbReference type="GO" id="GO:0005737">
    <property type="term" value="C:cytoplasm"/>
    <property type="evidence" value="ECO:0007669"/>
    <property type="project" value="TreeGrafter"/>
</dbReference>
<dbReference type="Proteomes" id="UP000199623">
    <property type="component" value="Unassembled WGS sequence"/>
</dbReference>
<dbReference type="GO" id="GO:0016791">
    <property type="term" value="F:phosphatase activity"/>
    <property type="evidence" value="ECO:0007669"/>
    <property type="project" value="TreeGrafter"/>
</dbReference>
<dbReference type="STRING" id="200378.SAMN05216553_12434"/>
<proteinExistence type="predicted"/>
<dbReference type="Gene3D" id="3.40.50.1000">
    <property type="entry name" value="HAD superfamily/HAD-like"/>
    <property type="match status" value="2"/>
</dbReference>
<dbReference type="AlphaFoldDB" id="A0A1G8CT81"/>
<reference evidence="2" key="1">
    <citation type="submission" date="2016-10" db="EMBL/GenBank/DDBJ databases">
        <authorList>
            <person name="Varghese N."/>
            <person name="Submissions S."/>
        </authorList>
    </citation>
    <scope>NUCLEOTIDE SEQUENCE [LARGE SCALE GENOMIC DNA]</scope>
    <source>
        <strain evidence="2">CGMCC 4.3506</strain>
    </source>
</reference>
<dbReference type="PANTHER" id="PTHR19288">
    <property type="entry name" value="4-NITROPHENYLPHOSPHATASE-RELATED"/>
    <property type="match status" value="1"/>
</dbReference>